<organism evidence="2 3">
    <name type="scientific">Serinibacter arcticus</name>
    <dbReference type="NCBI Taxonomy" id="1655435"/>
    <lineage>
        <taxon>Bacteria</taxon>
        <taxon>Bacillati</taxon>
        <taxon>Actinomycetota</taxon>
        <taxon>Actinomycetes</taxon>
        <taxon>Micrococcales</taxon>
        <taxon>Beutenbergiaceae</taxon>
        <taxon>Serinibacter</taxon>
    </lineage>
</organism>
<sequence>MSELDALDHAGEPVQHPRPEAEAPANGDRATVIVTVDGDLPQVLPALREAGLHVERTLTALSIVVGTVDIDGERAVASLRGVHVEREQTVRTTVARGVEPGASPR</sequence>
<proteinExistence type="predicted"/>
<evidence type="ECO:0000313" key="2">
    <source>
        <dbReference type="EMBL" id="TGO06712.1"/>
    </source>
</evidence>
<keyword evidence="3" id="KW-1185">Reference proteome</keyword>
<dbReference type="EMBL" id="RHPJ01000001">
    <property type="protein sequence ID" value="TGO06712.1"/>
    <property type="molecule type" value="Genomic_DNA"/>
</dbReference>
<comment type="caution">
    <text evidence="2">The sequence shown here is derived from an EMBL/GenBank/DDBJ whole genome shotgun (WGS) entry which is preliminary data.</text>
</comment>
<accession>A0A4Z1E7N1</accession>
<dbReference type="AlphaFoldDB" id="A0A4Z1E7N1"/>
<dbReference type="Proteomes" id="UP000297318">
    <property type="component" value="Unassembled WGS sequence"/>
</dbReference>
<feature type="region of interest" description="Disordered" evidence="1">
    <location>
        <begin position="1"/>
        <end position="28"/>
    </location>
</feature>
<evidence type="ECO:0000313" key="3">
    <source>
        <dbReference type="Proteomes" id="UP000297318"/>
    </source>
</evidence>
<protein>
    <submittedName>
        <fullName evidence="2">Uncharacterized protein</fullName>
    </submittedName>
</protein>
<gene>
    <name evidence="2" type="ORF">SERN_0904</name>
</gene>
<feature type="compositionally biased region" description="Basic and acidic residues" evidence="1">
    <location>
        <begin position="1"/>
        <end position="21"/>
    </location>
</feature>
<reference evidence="2 3" key="1">
    <citation type="submission" date="2018-11" db="EMBL/GenBank/DDBJ databases">
        <title>Complete genome sequencing of the Actinobacteria Serinibacter sp. K3-2.</title>
        <authorList>
            <person name="Rakitin A.L."/>
            <person name="Beletsky A.V."/>
            <person name="Mardanov A.V."/>
            <person name="Ravin N.V."/>
            <person name="Gromova A.S."/>
            <person name="Filippova S.N."/>
            <person name="Gal'Chenko V.F."/>
        </authorList>
    </citation>
    <scope>NUCLEOTIDE SEQUENCE [LARGE SCALE GENOMIC DNA]</scope>
    <source>
        <strain evidence="2 3">K3-2</strain>
    </source>
</reference>
<evidence type="ECO:0000256" key="1">
    <source>
        <dbReference type="SAM" id="MobiDB-lite"/>
    </source>
</evidence>
<name>A0A4Z1E7N1_9MICO</name>